<keyword evidence="2" id="KW-1185">Reference proteome</keyword>
<sequence length="85" mass="9482">SDWLTDEFTATALVAIADATRKCSKAKDIAVLIKAHMEHHYEGAWQVIVGKEFASAITVQGAKFFYAKKNDFTIHIFKAGKDVHE</sequence>
<protein>
    <recommendedName>
        <fullName evidence="3">Dynein light chain</fullName>
    </recommendedName>
</protein>
<evidence type="ECO:0000313" key="1">
    <source>
        <dbReference type="EMBL" id="VUZ56436.1"/>
    </source>
</evidence>
<dbReference type="Pfam" id="PF01221">
    <property type="entry name" value="Dynein_light"/>
    <property type="match status" value="1"/>
</dbReference>
<evidence type="ECO:0000313" key="2">
    <source>
        <dbReference type="Proteomes" id="UP000321570"/>
    </source>
</evidence>
<dbReference type="GO" id="GO:0030286">
    <property type="term" value="C:dynein complex"/>
    <property type="evidence" value="ECO:0007669"/>
    <property type="project" value="InterPro"/>
</dbReference>
<feature type="non-terminal residue" evidence="1">
    <location>
        <position position="85"/>
    </location>
</feature>
<proteinExistence type="predicted"/>
<organism evidence="1 2">
    <name type="scientific">Hymenolepis diminuta</name>
    <name type="common">Rat tapeworm</name>
    <dbReference type="NCBI Taxonomy" id="6216"/>
    <lineage>
        <taxon>Eukaryota</taxon>
        <taxon>Metazoa</taxon>
        <taxon>Spiralia</taxon>
        <taxon>Lophotrochozoa</taxon>
        <taxon>Platyhelminthes</taxon>
        <taxon>Cestoda</taxon>
        <taxon>Eucestoda</taxon>
        <taxon>Cyclophyllidea</taxon>
        <taxon>Hymenolepididae</taxon>
        <taxon>Hymenolepis</taxon>
    </lineage>
</organism>
<dbReference type="EMBL" id="CABIJS010000703">
    <property type="protein sequence ID" value="VUZ56436.1"/>
    <property type="molecule type" value="Genomic_DNA"/>
</dbReference>
<dbReference type="InterPro" id="IPR001372">
    <property type="entry name" value="Dynein_light_chain_typ-1/2"/>
</dbReference>
<accession>A0A564ZAH1</accession>
<dbReference type="Proteomes" id="UP000321570">
    <property type="component" value="Unassembled WGS sequence"/>
</dbReference>
<dbReference type="SMART" id="SM01375">
    <property type="entry name" value="Dynein_light"/>
    <property type="match status" value="1"/>
</dbReference>
<dbReference type="SUPFAM" id="SSF54648">
    <property type="entry name" value="DLC"/>
    <property type="match status" value="1"/>
</dbReference>
<gene>
    <name evidence="1" type="ORF">WMSIL1_LOCUS14039</name>
</gene>
<evidence type="ECO:0008006" key="3">
    <source>
        <dbReference type="Google" id="ProtNLM"/>
    </source>
</evidence>
<dbReference type="CDD" id="cd21450">
    <property type="entry name" value="DLC-like_DYNLL1-like"/>
    <property type="match status" value="1"/>
</dbReference>
<dbReference type="AlphaFoldDB" id="A0A564ZAH1"/>
<dbReference type="Gene3D" id="3.30.740.10">
    <property type="entry name" value="Protein Inhibitor Of Neuronal Nitric Oxide Synthase"/>
    <property type="match status" value="1"/>
</dbReference>
<name>A0A564ZAH1_HYMDI</name>
<feature type="non-terminal residue" evidence="1">
    <location>
        <position position="1"/>
    </location>
</feature>
<reference evidence="1 2" key="1">
    <citation type="submission" date="2019-07" db="EMBL/GenBank/DDBJ databases">
        <authorList>
            <person name="Jastrzebski P J."/>
            <person name="Paukszto L."/>
            <person name="Jastrzebski P J."/>
        </authorList>
    </citation>
    <scope>NUCLEOTIDE SEQUENCE [LARGE SCALE GENOMIC DNA]</scope>
    <source>
        <strain evidence="1 2">WMS-il1</strain>
    </source>
</reference>
<dbReference type="InterPro" id="IPR037177">
    <property type="entry name" value="DLC_sf"/>
</dbReference>
<dbReference type="GO" id="GO:0007017">
    <property type="term" value="P:microtubule-based process"/>
    <property type="evidence" value="ECO:0007669"/>
    <property type="project" value="InterPro"/>
</dbReference>